<keyword evidence="10" id="KW-0496">Mitochondrion</keyword>
<evidence type="ECO:0000313" key="13">
    <source>
        <dbReference type="Proteomes" id="UP000076871"/>
    </source>
</evidence>
<keyword evidence="8 10" id="KW-1208">Phospholipid metabolism</keyword>
<keyword evidence="6 10" id="KW-0443">Lipid metabolism</keyword>
<feature type="domain" description="PLD phosphodiesterase" evidence="11">
    <location>
        <begin position="173"/>
        <end position="199"/>
    </location>
</feature>
<dbReference type="Proteomes" id="UP000076871">
    <property type="component" value="Unassembled WGS sequence"/>
</dbReference>
<dbReference type="STRING" id="1314785.A0A165FYF3"/>
<dbReference type="InterPro" id="IPR016270">
    <property type="entry name" value="PGS1"/>
</dbReference>
<reference evidence="12 13" key="1">
    <citation type="journal article" date="2016" name="Mol. Biol. Evol.">
        <title>Comparative Genomics of Early-Diverging Mushroom-Forming Fungi Provides Insights into the Origins of Lignocellulose Decay Capabilities.</title>
        <authorList>
            <person name="Nagy L.G."/>
            <person name="Riley R."/>
            <person name="Tritt A."/>
            <person name="Adam C."/>
            <person name="Daum C."/>
            <person name="Floudas D."/>
            <person name="Sun H."/>
            <person name="Yadav J.S."/>
            <person name="Pangilinan J."/>
            <person name="Larsson K.H."/>
            <person name="Matsuura K."/>
            <person name="Barry K."/>
            <person name="Labutti K."/>
            <person name="Kuo R."/>
            <person name="Ohm R.A."/>
            <person name="Bhattacharya S.S."/>
            <person name="Shirouzu T."/>
            <person name="Yoshinaga Y."/>
            <person name="Martin F.M."/>
            <person name="Grigoriev I.V."/>
            <person name="Hibbett D.S."/>
        </authorList>
    </citation>
    <scope>NUCLEOTIDE SEQUENCE [LARGE SCALE GENOMIC DNA]</scope>
    <source>
        <strain evidence="12 13">93-53</strain>
    </source>
</reference>
<dbReference type="FunCoup" id="A0A165FYF3">
    <property type="interactions" value="639"/>
</dbReference>
<comment type="similarity">
    <text evidence="2 10">Belongs to the CDP-alcohol phosphatidyltransferase class-II family.</text>
</comment>
<keyword evidence="13" id="KW-1185">Reference proteome</keyword>
<comment type="catalytic activity">
    <reaction evidence="9 10">
        <text>a CDP-1,2-diacyl-sn-glycerol + sn-glycerol 3-phosphate = a 1,2-diacyl-sn-glycero-3-phospho-(1'-sn-glycero-3'-phosphate) + CMP + H(+)</text>
        <dbReference type="Rhea" id="RHEA:12593"/>
        <dbReference type="ChEBI" id="CHEBI:15378"/>
        <dbReference type="ChEBI" id="CHEBI:57597"/>
        <dbReference type="ChEBI" id="CHEBI:58332"/>
        <dbReference type="ChEBI" id="CHEBI:60110"/>
        <dbReference type="ChEBI" id="CHEBI:60377"/>
        <dbReference type="EC" id="2.7.8.5"/>
    </reaction>
</comment>
<evidence type="ECO:0000256" key="4">
    <source>
        <dbReference type="ARBA" id="ARBA00022679"/>
    </source>
</evidence>
<evidence type="ECO:0000256" key="5">
    <source>
        <dbReference type="ARBA" id="ARBA00022737"/>
    </source>
</evidence>
<name>A0A165FYF3_9APHY</name>
<dbReference type="GO" id="GO:0005524">
    <property type="term" value="F:ATP binding"/>
    <property type="evidence" value="ECO:0007669"/>
    <property type="project" value="UniProtKB-KW"/>
</dbReference>
<comment type="pathway">
    <text evidence="1 10">Phospholipid metabolism; phosphatidylglycerol biosynthesis; phosphatidylglycerol from CDP-diacylglycerol: step 1/2.</text>
</comment>
<evidence type="ECO:0000259" key="11">
    <source>
        <dbReference type="PROSITE" id="PS50035"/>
    </source>
</evidence>
<evidence type="ECO:0000256" key="8">
    <source>
        <dbReference type="ARBA" id="ARBA00023264"/>
    </source>
</evidence>
<dbReference type="CDD" id="cd09137">
    <property type="entry name" value="PLDc_PGS1_euk_2"/>
    <property type="match status" value="1"/>
</dbReference>
<dbReference type="PANTHER" id="PTHR12586:SF1">
    <property type="entry name" value="CDP-DIACYLGLYCEROL--GLYCEROL-3-PHOSPHATE 3-PHOSPHATIDYLTRANSFERASE, MITOCHONDRIAL"/>
    <property type="match status" value="1"/>
</dbReference>
<evidence type="ECO:0000256" key="1">
    <source>
        <dbReference type="ARBA" id="ARBA00005042"/>
    </source>
</evidence>
<dbReference type="GO" id="GO:0005739">
    <property type="term" value="C:mitochondrion"/>
    <property type="evidence" value="ECO:0007669"/>
    <property type="project" value="UniProtKB-SubCell"/>
</dbReference>
<dbReference type="PROSITE" id="PS50035">
    <property type="entry name" value="PLD"/>
    <property type="match status" value="1"/>
</dbReference>
<dbReference type="EC" id="2.7.8.5" evidence="10"/>
<dbReference type="CDD" id="cd09135">
    <property type="entry name" value="PLDc_PGS1_euk_1"/>
    <property type="match status" value="1"/>
</dbReference>
<keyword evidence="7 10" id="KW-0594">Phospholipid biosynthesis</keyword>
<keyword evidence="5" id="KW-0677">Repeat</keyword>
<comment type="function">
    <text evidence="10">Functions in the biosynthesis of the anionic phospholipids phosphatidylglycerol and cardiolipin.</text>
</comment>
<organism evidence="12 13">
    <name type="scientific">Laetiporus sulphureus 93-53</name>
    <dbReference type="NCBI Taxonomy" id="1314785"/>
    <lineage>
        <taxon>Eukaryota</taxon>
        <taxon>Fungi</taxon>
        <taxon>Dikarya</taxon>
        <taxon>Basidiomycota</taxon>
        <taxon>Agaricomycotina</taxon>
        <taxon>Agaricomycetes</taxon>
        <taxon>Polyporales</taxon>
        <taxon>Laetiporus</taxon>
    </lineage>
</organism>
<evidence type="ECO:0000256" key="6">
    <source>
        <dbReference type="ARBA" id="ARBA00023098"/>
    </source>
</evidence>
<evidence type="ECO:0000256" key="10">
    <source>
        <dbReference type="RuleBase" id="RU365024"/>
    </source>
</evidence>
<dbReference type="GeneID" id="63823260"/>
<evidence type="ECO:0000256" key="7">
    <source>
        <dbReference type="ARBA" id="ARBA00023209"/>
    </source>
</evidence>
<dbReference type="UniPathway" id="UPA00084">
    <property type="reaction ID" value="UER00503"/>
</dbReference>
<dbReference type="PANTHER" id="PTHR12586">
    <property type="entry name" value="CDP-DIACYLGLYCEROL--SERINE O-PHOSPHATIDYLTRANSFERASE"/>
    <property type="match status" value="1"/>
</dbReference>
<dbReference type="PIRSF" id="PIRSF000850">
    <property type="entry name" value="Phospholipase_D_PSS"/>
    <property type="match status" value="1"/>
</dbReference>
<protein>
    <recommendedName>
        <fullName evidence="10">CDP-diacylglycerol--glycerol-3-phosphate 3-phosphatidyltransferase</fullName>
        <ecNumber evidence="10">2.7.8.5</ecNumber>
    </recommendedName>
</protein>
<gene>
    <name evidence="12" type="ORF">LAESUDRAFT_695219</name>
</gene>
<dbReference type="AlphaFoldDB" id="A0A165FYF3"/>
<dbReference type="GO" id="GO:0032049">
    <property type="term" value="P:cardiolipin biosynthetic process"/>
    <property type="evidence" value="ECO:0007669"/>
    <property type="project" value="InterPro"/>
</dbReference>
<dbReference type="RefSeq" id="XP_040767320.1">
    <property type="nucleotide sequence ID" value="XM_040906231.1"/>
</dbReference>
<evidence type="ECO:0000256" key="2">
    <source>
        <dbReference type="ARBA" id="ARBA00010682"/>
    </source>
</evidence>
<proteinExistence type="inferred from homology"/>
<keyword evidence="3 10" id="KW-0444">Lipid biosynthesis</keyword>
<dbReference type="GO" id="GO:0008444">
    <property type="term" value="F:CDP-diacylglycerol-glycerol-3-phosphate 3-phosphatidyltransferase activity"/>
    <property type="evidence" value="ECO:0007669"/>
    <property type="project" value="UniProtKB-EC"/>
</dbReference>
<evidence type="ECO:0000313" key="12">
    <source>
        <dbReference type="EMBL" id="KZT09580.1"/>
    </source>
</evidence>
<dbReference type="OrthoDB" id="10250191at2759"/>
<dbReference type="SUPFAM" id="SSF56024">
    <property type="entry name" value="Phospholipase D/nuclease"/>
    <property type="match status" value="1"/>
</dbReference>
<dbReference type="Gene3D" id="3.30.870.10">
    <property type="entry name" value="Endonuclease Chain A"/>
    <property type="match status" value="2"/>
</dbReference>
<dbReference type="EMBL" id="KV427611">
    <property type="protein sequence ID" value="KZT09580.1"/>
    <property type="molecule type" value="Genomic_DNA"/>
</dbReference>
<keyword evidence="10" id="KW-0547">Nucleotide-binding</keyword>
<evidence type="ECO:0000256" key="9">
    <source>
        <dbReference type="ARBA" id="ARBA00048586"/>
    </source>
</evidence>
<comment type="subcellular location">
    <subcellularLocation>
        <location evidence="10">Mitochondrion</location>
    </subcellularLocation>
</comment>
<accession>A0A165FYF3</accession>
<evidence type="ECO:0000256" key="3">
    <source>
        <dbReference type="ARBA" id="ARBA00022516"/>
    </source>
</evidence>
<sequence length="521" mass="58534">MSVGVCCFQTALHWCSGTHSGKVLAQRARHISTSPIDSSVRQFVYALAKWQPCFPVHSSAVQIMSQPKEFYQCLLSMIRRAKRRLFISSLYIGSEDLELVNTLRASLVANPALQVYMHLDYNRCTRPEPLSTANLLLPLLQDFPDRVHVWLFRSPKLKGLMAKIMPPRFNEGWGGTWHAKIYGADDDVLISGANLNTSYFTNRQDRYISFTGQPALAQYCFSFLQQTSTFSYSLLPSSSDKDQYVLHWPDEQTHPHHFEPKAQKLLTTLQNGHITDASKSIETVLNDSDEKEADKPDVLVMPIIQAGQFDIREEERCLGLLFNQLSKGDFPPSATYSGPLMDLTSGYFGLYKPYQDLIVRSPVACRIVAAGPKANGFYGSKGVSGRIPEGYTVLERRFMKAVRAANREWTYDEGEQASGSGVQLSEWERKGWTYHAKGIWLRPTPLSNPVLTIFGSTNLNSRSANIDTELSFVMVTTAPALQERLAEEVDRLRAHGHAWQGAERSVRPGSWVLASALCNRL</sequence>
<keyword evidence="4 10" id="KW-0808">Transferase</keyword>
<dbReference type="InterPro" id="IPR001736">
    <property type="entry name" value="PLipase_D/transphosphatidylase"/>
</dbReference>
<keyword evidence="10" id="KW-0067">ATP-binding</keyword>
<dbReference type="InParanoid" id="A0A165FYF3"/>